<dbReference type="EMBL" id="BSOH01000007">
    <property type="protein sequence ID" value="GLR16941.1"/>
    <property type="molecule type" value="Genomic_DNA"/>
</dbReference>
<evidence type="ECO:0000313" key="3">
    <source>
        <dbReference type="Proteomes" id="UP001156666"/>
    </source>
</evidence>
<organism evidence="2 3">
    <name type="scientific">Portibacter lacus</name>
    <dbReference type="NCBI Taxonomy" id="1099794"/>
    <lineage>
        <taxon>Bacteria</taxon>
        <taxon>Pseudomonadati</taxon>
        <taxon>Bacteroidota</taxon>
        <taxon>Saprospiria</taxon>
        <taxon>Saprospirales</taxon>
        <taxon>Haliscomenobacteraceae</taxon>
        <taxon>Portibacter</taxon>
    </lineage>
</organism>
<accession>A0AA37SQD4</accession>
<dbReference type="InterPro" id="IPR009078">
    <property type="entry name" value="Ferritin-like_SF"/>
</dbReference>
<evidence type="ECO:0000313" key="2">
    <source>
        <dbReference type="EMBL" id="GLR16941.1"/>
    </source>
</evidence>
<reference evidence="2" key="1">
    <citation type="journal article" date="2014" name="Int. J. Syst. Evol. Microbiol.">
        <title>Complete genome sequence of Corynebacterium casei LMG S-19264T (=DSM 44701T), isolated from a smear-ripened cheese.</title>
        <authorList>
            <consortium name="US DOE Joint Genome Institute (JGI-PGF)"/>
            <person name="Walter F."/>
            <person name="Albersmeier A."/>
            <person name="Kalinowski J."/>
            <person name="Ruckert C."/>
        </authorList>
    </citation>
    <scope>NUCLEOTIDE SEQUENCE</scope>
    <source>
        <strain evidence="2">NBRC 108769</strain>
    </source>
</reference>
<dbReference type="Gene3D" id="1.20.1260.10">
    <property type="match status" value="1"/>
</dbReference>
<sequence length="148" mass="17061">MNESKIIDGLNDLLAKNYDAEKGFKKAAEETNNQVLAALYRGKASQRYNFGHQIKDILREMEGEIDKGTSTMGDLHRAWINFKTFFAVDKEEAILEEIENGEEASLKDYNEFLENSELPDSIRRIITAQRNSVLHTLRRVDELEEMYG</sequence>
<keyword evidence="3" id="KW-1185">Reference proteome</keyword>
<dbReference type="AlphaFoldDB" id="A0AA37SQD4"/>
<gene>
    <name evidence="2" type="ORF">GCM10007940_15560</name>
</gene>
<dbReference type="Pfam" id="PF09537">
    <property type="entry name" value="DUF2383"/>
    <property type="match status" value="1"/>
</dbReference>
<feature type="domain" description="DUF2383" evidence="1">
    <location>
        <begin position="6"/>
        <end position="114"/>
    </location>
</feature>
<reference evidence="2" key="2">
    <citation type="submission" date="2023-01" db="EMBL/GenBank/DDBJ databases">
        <title>Draft genome sequence of Portibacter lacus strain NBRC 108769.</title>
        <authorList>
            <person name="Sun Q."/>
            <person name="Mori K."/>
        </authorList>
    </citation>
    <scope>NUCLEOTIDE SEQUENCE</scope>
    <source>
        <strain evidence="2">NBRC 108769</strain>
    </source>
</reference>
<name>A0AA37SQD4_9BACT</name>
<proteinExistence type="predicted"/>
<dbReference type="SUPFAM" id="SSF47240">
    <property type="entry name" value="Ferritin-like"/>
    <property type="match status" value="1"/>
</dbReference>
<dbReference type="InterPro" id="IPR012347">
    <property type="entry name" value="Ferritin-like"/>
</dbReference>
<comment type="caution">
    <text evidence="2">The sequence shown here is derived from an EMBL/GenBank/DDBJ whole genome shotgun (WGS) entry which is preliminary data.</text>
</comment>
<dbReference type="InterPro" id="IPR011971">
    <property type="entry name" value="CHP02284"/>
</dbReference>
<protein>
    <submittedName>
        <fullName evidence="2">Chemotaxis protein</fullName>
    </submittedName>
</protein>
<dbReference type="Proteomes" id="UP001156666">
    <property type="component" value="Unassembled WGS sequence"/>
</dbReference>
<dbReference type="RefSeq" id="WP_235290879.1">
    <property type="nucleotide sequence ID" value="NZ_BSOH01000007.1"/>
</dbReference>
<dbReference type="InterPro" id="IPR019052">
    <property type="entry name" value="DUF2383"/>
</dbReference>
<dbReference type="InterPro" id="IPR016920">
    <property type="entry name" value="UCP029477"/>
</dbReference>
<dbReference type="NCBIfam" id="TIGR02284">
    <property type="entry name" value="PA2169 family four-helix-bundle protein"/>
    <property type="match status" value="1"/>
</dbReference>
<evidence type="ECO:0000259" key="1">
    <source>
        <dbReference type="Pfam" id="PF09537"/>
    </source>
</evidence>
<dbReference type="PIRSF" id="PIRSF029477">
    <property type="entry name" value="UCP029477"/>
    <property type="match status" value="1"/>
</dbReference>